<feature type="non-terminal residue" evidence="2">
    <location>
        <position position="52"/>
    </location>
</feature>
<proteinExistence type="predicted"/>
<gene>
    <name evidence="2" type="ORF">SARC_15732</name>
</gene>
<organism evidence="2 3">
    <name type="scientific">Sphaeroforma arctica JP610</name>
    <dbReference type="NCBI Taxonomy" id="667725"/>
    <lineage>
        <taxon>Eukaryota</taxon>
        <taxon>Ichthyosporea</taxon>
        <taxon>Ichthyophonida</taxon>
        <taxon>Sphaeroforma</taxon>
    </lineage>
</organism>
<evidence type="ECO:0000313" key="3">
    <source>
        <dbReference type="Proteomes" id="UP000054560"/>
    </source>
</evidence>
<keyword evidence="3" id="KW-1185">Reference proteome</keyword>
<evidence type="ECO:0000313" key="2">
    <source>
        <dbReference type="EMBL" id="KNC71728.1"/>
    </source>
</evidence>
<feature type="region of interest" description="Disordered" evidence="1">
    <location>
        <begin position="23"/>
        <end position="52"/>
    </location>
</feature>
<protein>
    <submittedName>
        <fullName evidence="2">Uncharacterized protein</fullName>
    </submittedName>
</protein>
<name>A0A0L0F6E7_9EUKA</name>
<accession>A0A0L0F6E7</accession>
<dbReference type="Proteomes" id="UP000054560">
    <property type="component" value="Unassembled WGS sequence"/>
</dbReference>
<dbReference type="AlphaFoldDB" id="A0A0L0F6E7"/>
<feature type="compositionally biased region" description="Polar residues" evidence="1">
    <location>
        <begin position="26"/>
        <end position="52"/>
    </location>
</feature>
<dbReference type="GeneID" id="25916236"/>
<sequence>MPMPVPVQPTSHTDHTLASHVGARTANATDTQLTATTESETPLSAITPSALE</sequence>
<reference evidence="2 3" key="1">
    <citation type="submission" date="2011-02" db="EMBL/GenBank/DDBJ databases">
        <title>The Genome Sequence of Sphaeroforma arctica JP610.</title>
        <authorList>
            <consortium name="The Broad Institute Genome Sequencing Platform"/>
            <person name="Russ C."/>
            <person name="Cuomo C."/>
            <person name="Young S.K."/>
            <person name="Zeng Q."/>
            <person name="Gargeya S."/>
            <person name="Alvarado L."/>
            <person name="Berlin A."/>
            <person name="Chapman S.B."/>
            <person name="Chen Z."/>
            <person name="Freedman E."/>
            <person name="Gellesch M."/>
            <person name="Goldberg J."/>
            <person name="Griggs A."/>
            <person name="Gujja S."/>
            <person name="Heilman E."/>
            <person name="Heiman D."/>
            <person name="Howarth C."/>
            <person name="Mehta T."/>
            <person name="Neiman D."/>
            <person name="Pearson M."/>
            <person name="Roberts A."/>
            <person name="Saif S."/>
            <person name="Shea T."/>
            <person name="Shenoy N."/>
            <person name="Sisk P."/>
            <person name="Stolte C."/>
            <person name="Sykes S."/>
            <person name="White J."/>
            <person name="Yandava C."/>
            <person name="Burger G."/>
            <person name="Gray M.W."/>
            <person name="Holland P.W.H."/>
            <person name="King N."/>
            <person name="Lang F.B.F."/>
            <person name="Roger A.J."/>
            <person name="Ruiz-Trillo I."/>
            <person name="Haas B."/>
            <person name="Nusbaum C."/>
            <person name="Birren B."/>
        </authorList>
    </citation>
    <scope>NUCLEOTIDE SEQUENCE [LARGE SCALE GENOMIC DNA]</scope>
    <source>
        <strain evidence="2 3">JP610</strain>
    </source>
</reference>
<dbReference type="RefSeq" id="XP_014145630.1">
    <property type="nucleotide sequence ID" value="XM_014290155.1"/>
</dbReference>
<evidence type="ECO:0000256" key="1">
    <source>
        <dbReference type="SAM" id="MobiDB-lite"/>
    </source>
</evidence>
<dbReference type="EMBL" id="KQ248229">
    <property type="protein sequence ID" value="KNC71728.1"/>
    <property type="molecule type" value="Genomic_DNA"/>
</dbReference>